<feature type="compositionally biased region" description="Polar residues" evidence="1">
    <location>
        <begin position="9"/>
        <end position="19"/>
    </location>
</feature>
<sequence>MRDWKRSQTHQSVQSSLSGKSEAGSVPRPISLYSRHSQVNQRLEVFPDTSVRTVVTRRLIRD</sequence>
<keyword evidence="3" id="KW-1185">Reference proteome</keyword>
<organism evidence="2 3">
    <name type="scientific">Dreissena polymorpha</name>
    <name type="common">Zebra mussel</name>
    <name type="synonym">Mytilus polymorpha</name>
    <dbReference type="NCBI Taxonomy" id="45954"/>
    <lineage>
        <taxon>Eukaryota</taxon>
        <taxon>Metazoa</taxon>
        <taxon>Spiralia</taxon>
        <taxon>Lophotrochozoa</taxon>
        <taxon>Mollusca</taxon>
        <taxon>Bivalvia</taxon>
        <taxon>Autobranchia</taxon>
        <taxon>Heteroconchia</taxon>
        <taxon>Euheterodonta</taxon>
        <taxon>Imparidentia</taxon>
        <taxon>Neoheterodontei</taxon>
        <taxon>Myida</taxon>
        <taxon>Dreissenoidea</taxon>
        <taxon>Dreissenidae</taxon>
        <taxon>Dreissena</taxon>
    </lineage>
</organism>
<evidence type="ECO:0000256" key="1">
    <source>
        <dbReference type="SAM" id="MobiDB-lite"/>
    </source>
</evidence>
<proteinExistence type="predicted"/>
<dbReference type="AlphaFoldDB" id="A0A9D3YUD5"/>
<gene>
    <name evidence="2" type="ORF">DPMN_080715</name>
</gene>
<name>A0A9D3YUD5_DREPO</name>
<reference evidence="2" key="2">
    <citation type="submission" date="2020-11" db="EMBL/GenBank/DDBJ databases">
        <authorList>
            <person name="McCartney M.A."/>
            <person name="Auch B."/>
            <person name="Kono T."/>
            <person name="Mallez S."/>
            <person name="Becker A."/>
            <person name="Gohl D.M."/>
            <person name="Silverstein K.A.T."/>
            <person name="Koren S."/>
            <person name="Bechman K.B."/>
            <person name="Herman A."/>
            <person name="Abrahante J.E."/>
            <person name="Garbe J."/>
        </authorList>
    </citation>
    <scope>NUCLEOTIDE SEQUENCE</scope>
    <source>
        <strain evidence="2">Duluth1</strain>
        <tissue evidence="2">Whole animal</tissue>
    </source>
</reference>
<dbReference type="EMBL" id="JAIWYP010000015">
    <property type="protein sequence ID" value="KAH3705638.1"/>
    <property type="molecule type" value="Genomic_DNA"/>
</dbReference>
<evidence type="ECO:0000313" key="2">
    <source>
        <dbReference type="EMBL" id="KAH3705638.1"/>
    </source>
</evidence>
<evidence type="ECO:0000313" key="3">
    <source>
        <dbReference type="Proteomes" id="UP000828390"/>
    </source>
</evidence>
<reference evidence="2" key="1">
    <citation type="journal article" date="2019" name="bioRxiv">
        <title>The Genome of the Zebra Mussel, Dreissena polymorpha: A Resource for Invasive Species Research.</title>
        <authorList>
            <person name="McCartney M.A."/>
            <person name="Auch B."/>
            <person name="Kono T."/>
            <person name="Mallez S."/>
            <person name="Zhang Y."/>
            <person name="Obille A."/>
            <person name="Becker A."/>
            <person name="Abrahante J.E."/>
            <person name="Garbe J."/>
            <person name="Badalamenti J.P."/>
            <person name="Herman A."/>
            <person name="Mangelson H."/>
            <person name="Liachko I."/>
            <person name="Sullivan S."/>
            <person name="Sone E.D."/>
            <person name="Koren S."/>
            <person name="Silverstein K.A.T."/>
            <person name="Beckman K.B."/>
            <person name="Gohl D.M."/>
        </authorList>
    </citation>
    <scope>NUCLEOTIDE SEQUENCE</scope>
    <source>
        <strain evidence="2">Duluth1</strain>
        <tissue evidence="2">Whole animal</tissue>
    </source>
</reference>
<protein>
    <submittedName>
        <fullName evidence="2">Uncharacterized protein</fullName>
    </submittedName>
</protein>
<comment type="caution">
    <text evidence="2">The sequence shown here is derived from an EMBL/GenBank/DDBJ whole genome shotgun (WGS) entry which is preliminary data.</text>
</comment>
<feature type="region of interest" description="Disordered" evidence="1">
    <location>
        <begin position="1"/>
        <end position="33"/>
    </location>
</feature>
<accession>A0A9D3YUD5</accession>
<dbReference type="Proteomes" id="UP000828390">
    <property type="component" value="Unassembled WGS sequence"/>
</dbReference>